<dbReference type="GO" id="GO:0003677">
    <property type="term" value="F:DNA binding"/>
    <property type="evidence" value="ECO:0007669"/>
    <property type="project" value="UniProtKB-KW"/>
</dbReference>
<protein>
    <submittedName>
        <fullName evidence="1">DNA-binding ferritin-like protein (Dps family)</fullName>
    </submittedName>
</protein>
<sequence>MAKNLIELVVGDLADKKSYREYKTRVKALPSGYREAEAAVSRYVMNLGPNEDGATLVRMLGDLAELFEQAVADGTTVRELVGAEPVEFAEAFMANYDGGSWIGKERAQLAKSIDDAAGDAGEAREP</sequence>
<dbReference type="AlphaFoldDB" id="A0A852YI79"/>
<evidence type="ECO:0000313" key="1">
    <source>
        <dbReference type="EMBL" id="NYG97479.1"/>
    </source>
</evidence>
<name>A0A852YI79_9MICO</name>
<gene>
    <name evidence="1" type="ORF">BJ979_000105</name>
</gene>
<dbReference type="RefSeq" id="WP_179564176.1">
    <property type="nucleotide sequence ID" value="NZ_JACBZY010000001.1"/>
</dbReference>
<dbReference type="InterPro" id="IPR008316">
    <property type="entry name" value="UCP029876"/>
</dbReference>
<dbReference type="Pfam" id="PF06304">
    <property type="entry name" value="DUF1048"/>
    <property type="match status" value="1"/>
</dbReference>
<proteinExistence type="predicted"/>
<dbReference type="SUPFAM" id="SSF158560">
    <property type="entry name" value="BH3980-like"/>
    <property type="match status" value="1"/>
</dbReference>
<reference evidence="1 2" key="1">
    <citation type="submission" date="2020-07" db="EMBL/GenBank/DDBJ databases">
        <title>Sequencing the genomes of 1000 actinobacteria strains.</title>
        <authorList>
            <person name="Klenk H.-P."/>
        </authorList>
    </citation>
    <scope>NUCLEOTIDE SEQUENCE [LARGE SCALE GENOMIC DNA]</scope>
    <source>
        <strain evidence="1 2">DSM 23141</strain>
    </source>
</reference>
<evidence type="ECO:0000313" key="2">
    <source>
        <dbReference type="Proteomes" id="UP000553888"/>
    </source>
</evidence>
<keyword evidence="1" id="KW-0238">DNA-binding</keyword>
<organism evidence="1 2">
    <name type="scientific">Schumannella luteola</name>
    <dbReference type="NCBI Taxonomy" id="472059"/>
    <lineage>
        <taxon>Bacteria</taxon>
        <taxon>Bacillati</taxon>
        <taxon>Actinomycetota</taxon>
        <taxon>Actinomycetes</taxon>
        <taxon>Micrococcales</taxon>
        <taxon>Microbacteriaceae</taxon>
        <taxon>Schumannella</taxon>
    </lineage>
</organism>
<accession>A0A852YI79</accession>
<comment type="caution">
    <text evidence="1">The sequence shown here is derived from an EMBL/GenBank/DDBJ whole genome shotgun (WGS) entry which is preliminary data.</text>
</comment>
<dbReference type="Gene3D" id="1.10.1900.10">
    <property type="entry name" value="c-terminal domain of poly(a) binding protein"/>
    <property type="match status" value="1"/>
</dbReference>
<dbReference type="Proteomes" id="UP000553888">
    <property type="component" value="Unassembled WGS sequence"/>
</dbReference>
<keyword evidence="2" id="KW-1185">Reference proteome</keyword>
<dbReference type="EMBL" id="JACBZY010000001">
    <property type="protein sequence ID" value="NYG97479.1"/>
    <property type="molecule type" value="Genomic_DNA"/>
</dbReference>